<dbReference type="AlphaFoldDB" id="A0AAD9W7B4"/>
<dbReference type="GO" id="GO:0006221">
    <property type="term" value="P:pyrimidine nucleotide biosynthetic process"/>
    <property type="evidence" value="ECO:0007669"/>
    <property type="project" value="UniProtKB-KW"/>
</dbReference>
<comment type="pathway">
    <text evidence="2">Pyrimidine metabolism; UMP biosynthesis via de novo pathway; UMP from orotate: step 1/2.</text>
</comment>
<dbReference type="InterPro" id="IPR004467">
    <property type="entry name" value="Or_phspho_trans_dom"/>
</dbReference>
<keyword evidence="7" id="KW-0328">Glycosyltransferase</keyword>
<dbReference type="CDD" id="cd06223">
    <property type="entry name" value="PRTases_typeI"/>
    <property type="match status" value="1"/>
</dbReference>
<dbReference type="GO" id="GO:0005737">
    <property type="term" value="C:cytoplasm"/>
    <property type="evidence" value="ECO:0007669"/>
    <property type="project" value="TreeGrafter"/>
</dbReference>
<dbReference type="PANTHER" id="PTHR46683:SF1">
    <property type="entry name" value="OROTATE PHOSPHORIBOSYLTRANSFERASE 1-RELATED"/>
    <property type="match status" value="1"/>
</dbReference>
<comment type="caution">
    <text evidence="12">The sequence shown here is derived from an EMBL/GenBank/DDBJ whole genome shotgun (WGS) entry which is preliminary data.</text>
</comment>
<evidence type="ECO:0000256" key="1">
    <source>
        <dbReference type="ARBA" id="ARBA00003769"/>
    </source>
</evidence>
<dbReference type="InterPro" id="IPR000836">
    <property type="entry name" value="PRTase_dom"/>
</dbReference>
<gene>
    <name evidence="12" type="ORF">N8I77_000633</name>
</gene>
<evidence type="ECO:0000313" key="12">
    <source>
        <dbReference type="EMBL" id="KAK2613742.1"/>
    </source>
</evidence>
<dbReference type="NCBIfam" id="TIGR00336">
    <property type="entry name" value="pyrE"/>
    <property type="match status" value="1"/>
</dbReference>
<dbReference type="InterPro" id="IPR023031">
    <property type="entry name" value="OPRT"/>
</dbReference>
<reference evidence="12" key="1">
    <citation type="submission" date="2023-06" db="EMBL/GenBank/DDBJ databases">
        <authorList>
            <person name="Noh H."/>
        </authorList>
    </citation>
    <scope>NUCLEOTIDE SEQUENCE</scope>
    <source>
        <strain evidence="12">DUCC20226</strain>
    </source>
</reference>
<dbReference type="Pfam" id="PF00156">
    <property type="entry name" value="Pribosyltran"/>
    <property type="match status" value="1"/>
</dbReference>
<keyword evidence="9" id="KW-0665">Pyrimidine biosynthesis</keyword>
<dbReference type="GO" id="GO:0004588">
    <property type="term" value="F:orotate phosphoribosyltransferase activity"/>
    <property type="evidence" value="ECO:0007669"/>
    <property type="project" value="UniProtKB-EC"/>
</dbReference>
<dbReference type="GO" id="GO:0046132">
    <property type="term" value="P:pyrimidine ribonucleoside biosynthetic process"/>
    <property type="evidence" value="ECO:0007669"/>
    <property type="project" value="TreeGrafter"/>
</dbReference>
<evidence type="ECO:0000256" key="2">
    <source>
        <dbReference type="ARBA" id="ARBA00004889"/>
    </source>
</evidence>
<evidence type="ECO:0000256" key="6">
    <source>
        <dbReference type="ARBA" id="ARBA00014769"/>
    </source>
</evidence>
<dbReference type="InterPro" id="IPR029057">
    <property type="entry name" value="PRTase-like"/>
</dbReference>
<proteinExistence type="inferred from homology"/>
<dbReference type="HAMAP" id="MF_01208">
    <property type="entry name" value="PyrE"/>
    <property type="match status" value="1"/>
</dbReference>
<accession>A0AAD9W7B4</accession>
<sequence length="308" mass="33257">MAGLAPYKADFLQAALDGGVLKFGSFELKSKRISPYFFNAGDFYTAKLQSAIGTAFAKAIIEARQQFPGFDFDVVFGPAYKGIPLATLTNLKLGELDPASHADTLCSFDRKEAKDHGEGGNIVGAPLKGKRVLIIDDVITAGTAKREAIQKIRQEGGTVAGIVVALDRMEKLTSPDGDDTKAMPSAMGELRKELGVPVFAIITLNDIIDGVKSKSLASADTIKSIEEYRSKGSQSERDAIILNASPAACADRNWSVIRNSYLPVRAIRATAKRIDGNVLTVKLYQDEFIRLRDGFKAEITGVVERVPT</sequence>
<dbReference type="FunFam" id="3.40.50.2020:FF:000008">
    <property type="entry name" value="Orotate phosphoribosyltransferase"/>
    <property type="match status" value="1"/>
</dbReference>
<dbReference type="Gene3D" id="3.40.50.2020">
    <property type="match status" value="1"/>
</dbReference>
<evidence type="ECO:0000256" key="4">
    <source>
        <dbReference type="ARBA" id="ARBA00011738"/>
    </source>
</evidence>
<dbReference type="EC" id="2.4.2.10" evidence="5"/>
<comment type="function">
    <text evidence="1">Catalyzes the transfer of a ribosyl phosphate group from 5-phosphoribose 1-diphosphate to orotate, leading to the formation of orotidine monophosphate (OMP).</text>
</comment>
<protein>
    <recommendedName>
        <fullName evidence="6">Orotate phosphoribosyltransferase</fullName>
        <ecNumber evidence="5">2.4.2.10</ecNumber>
    </recommendedName>
</protein>
<name>A0AAD9W7B4_PHOAM</name>
<evidence type="ECO:0000256" key="7">
    <source>
        <dbReference type="ARBA" id="ARBA00022676"/>
    </source>
</evidence>
<evidence type="ECO:0000256" key="8">
    <source>
        <dbReference type="ARBA" id="ARBA00022679"/>
    </source>
</evidence>
<evidence type="ECO:0000259" key="11">
    <source>
        <dbReference type="Pfam" id="PF00156"/>
    </source>
</evidence>
<dbReference type="GO" id="GO:0006207">
    <property type="term" value="P:'de novo' pyrimidine nucleobase biosynthetic process"/>
    <property type="evidence" value="ECO:0007669"/>
    <property type="project" value="TreeGrafter"/>
</dbReference>
<comment type="catalytic activity">
    <reaction evidence="10">
        <text>orotidine 5'-phosphate + diphosphate = orotate + 5-phospho-alpha-D-ribose 1-diphosphate</text>
        <dbReference type="Rhea" id="RHEA:10380"/>
        <dbReference type="ChEBI" id="CHEBI:30839"/>
        <dbReference type="ChEBI" id="CHEBI:33019"/>
        <dbReference type="ChEBI" id="CHEBI:57538"/>
        <dbReference type="ChEBI" id="CHEBI:58017"/>
        <dbReference type="EC" id="2.4.2.10"/>
    </reaction>
</comment>
<feature type="domain" description="Phosphoribosyltransferase" evidence="11">
    <location>
        <begin position="52"/>
        <end position="180"/>
    </location>
</feature>
<dbReference type="PANTHER" id="PTHR46683">
    <property type="entry name" value="OROTATE PHOSPHORIBOSYLTRANSFERASE 1-RELATED"/>
    <property type="match status" value="1"/>
</dbReference>
<dbReference type="Proteomes" id="UP001265746">
    <property type="component" value="Unassembled WGS sequence"/>
</dbReference>
<evidence type="ECO:0000313" key="13">
    <source>
        <dbReference type="Proteomes" id="UP001265746"/>
    </source>
</evidence>
<comment type="similarity">
    <text evidence="3">Belongs to the purine/pyrimidine phosphoribosyltransferase family. PyrE subfamily.</text>
</comment>
<dbReference type="EMBL" id="JAUJFL010000001">
    <property type="protein sequence ID" value="KAK2613743.1"/>
    <property type="molecule type" value="Genomic_DNA"/>
</dbReference>
<dbReference type="SUPFAM" id="SSF53271">
    <property type="entry name" value="PRTase-like"/>
    <property type="match status" value="1"/>
</dbReference>
<comment type="subunit">
    <text evidence="4">Homodimer.</text>
</comment>
<evidence type="ECO:0000256" key="9">
    <source>
        <dbReference type="ARBA" id="ARBA00022975"/>
    </source>
</evidence>
<evidence type="ECO:0000256" key="3">
    <source>
        <dbReference type="ARBA" id="ARBA00006340"/>
    </source>
</evidence>
<keyword evidence="13" id="KW-1185">Reference proteome</keyword>
<dbReference type="EMBL" id="JAUJFL010000001">
    <property type="protein sequence ID" value="KAK2613742.1"/>
    <property type="molecule type" value="Genomic_DNA"/>
</dbReference>
<keyword evidence="8" id="KW-0808">Transferase</keyword>
<evidence type="ECO:0000256" key="10">
    <source>
        <dbReference type="ARBA" id="ARBA00049126"/>
    </source>
</evidence>
<evidence type="ECO:0000256" key="5">
    <source>
        <dbReference type="ARBA" id="ARBA00011971"/>
    </source>
</evidence>
<organism evidence="12 13">
    <name type="scientific">Phomopsis amygdali</name>
    <name type="common">Fusicoccum amygdali</name>
    <dbReference type="NCBI Taxonomy" id="1214568"/>
    <lineage>
        <taxon>Eukaryota</taxon>
        <taxon>Fungi</taxon>
        <taxon>Dikarya</taxon>
        <taxon>Ascomycota</taxon>
        <taxon>Pezizomycotina</taxon>
        <taxon>Sordariomycetes</taxon>
        <taxon>Sordariomycetidae</taxon>
        <taxon>Diaporthales</taxon>
        <taxon>Diaporthaceae</taxon>
        <taxon>Diaporthe</taxon>
    </lineage>
</organism>